<dbReference type="VEuPathDB" id="VectorBase:GPPI032249"/>
<dbReference type="AlphaFoldDB" id="A0A1B0BJM7"/>
<evidence type="ECO:0000256" key="4">
    <source>
        <dbReference type="ARBA" id="ARBA00022840"/>
    </source>
</evidence>
<comment type="catalytic activity">
    <reaction evidence="6 7">
        <text>L-glutamyl-tRNA(Gln) + L-glutamine + ATP + H2O = L-glutaminyl-tRNA(Gln) + L-glutamate + ADP + phosphate + H(+)</text>
        <dbReference type="Rhea" id="RHEA:17521"/>
        <dbReference type="Rhea" id="RHEA-COMP:9681"/>
        <dbReference type="Rhea" id="RHEA-COMP:9684"/>
        <dbReference type="ChEBI" id="CHEBI:15377"/>
        <dbReference type="ChEBI" id="CHEBI:15378"/>
        <dbReference type="ChEBI" id="CHEBI:29985"/>
        <dbReference type="ChEBI" id="CHEBI:30616"/>
        <dbReference type="ChEBI" id="CHEBI:43474"/>
        <dbReference type="ChEBI" id="CHEBI:58359"/>
        <dbReference type="ChEBI" id="CHEBI:78520"/>
        <dbReference type="ChEBI" id="CHEBI:78521"/>
        <dbReference type="ChEBI" id="CHEBI:456216"/>
    </reaction>
</comment>
<sequence length="573" mass="65675">IRCDTIGHVLLYESLSLLPEQKISQLFYVFSYIFSNFSFNIPKKKRKKKKKMLRKIFILDRPNIRTFTQVQTNKLPKRKWKSVVGLEVHAQISSESKLFSESPTKYGLPVNTAVSYFDASLPGTLPVLNRKCVESGIKTALALNCQVNEVSMFDRKHYFYADLPNGYQITQQRSALANNGQITFPVIVPGKKIYYKTVRLLQLQLEQDSGKSLHDEELKRSLIDLNRAGLPLMELVFAPDLETGEEAASLVKELILIMRRLNTCSCKMEEGALRVDANISVHEPDQPLGVRTEVKNIGSVRSISQAVSYEIQRQLEIVAAGGDVYNETRSWDAEKRRTLTMRDKEVLQDYRFMPEPNLPPLRLNMKDVQLNGENHTCSICVPLIAKELPELPEQTRKDLIETYKLNTETGIILVNEPVLLEHFQNIVKNFPDIPKKMITNFLINDLMTYCNKININIEECNLTYNHIKDILKALYNEKINLYSARRLIELAHEHLNTNVNELIMIYDLQQISNVDTIENYCLQAMETQSKAVKQYQSGKTKALFAIVGEVAKLSNQKANMKSVVQCLERLLKK</sequence>
<evidence type="ECO:0000256" key="1">
    <source>
        <dbReference type="ARBA" id="ARBA00005306"/>
    </source>
</evidence>
<evidence type="ECO:0000259" key="8">
    <source>
        <dbReference type="SMART" id="SM00845"/>
    </source>
</evidence>
<dbReference type="InterPro" id="IPR023168">
    <property type="entry name" value="GatB_Yqey_C_2"/>
</dbReference>
<comment type="subunit">
    <text evidence="7">Subunit of the heterotrimeric GatCAB amidotransferase (AdT) complex, composed of A, B and C subunits.</text>
</comment>
<dbReference type="InterPro" id="IPR004413">
    <property type="entry name" value="GatB"/>
</dbReference>
<feature type="domain" description="Asn/Gln amidotransferase" evidence="8">
    <location>
        <begin position="421"/>
        <end position="571"/>
    </location>
</feature>
<comment type="function">
    <text evidence="7">Allows the formation of correctly charged Gln-tRNA(Gln) through the transamidation of misacylated Glu-tRNA(Gln) in the mitochondria. The reaction takes place in the presence of glutamine and ATP through an activated gamma-phospho-Glu-tRNA(Gln).</text>
</comment>
<keyword evidence="10" id="KW-1185">Reference proteome</keyword>
<dbReference type="NCBIfam" id="NF004012">
    <property type="entry name" value="PRK05477.1-2"/>
    <property type="match status" value="1"/>
</dbReference>
<dbReference type="NCBIfam" id="NF004014">
    <property type="entry name" value="PRK05477.1-4"/>
    <property type="match status" value="1"/>
</dbReference>
<dbReference type="InterPro" id="IPR006075">
    <property type="entry name" value="Asn/Gln-tRNA_Trfase_suB/E_cat"/>
</dbReference>
<evidence type="ECO:0000256" key="2">
    <source>
        <dbReference type="ARBA" id="ARBA00022598"/>
    </source>
</evidence>
<name>A0A1B0BJM7_9MUSC</name>
<evidence type="ECO:0000313" key="9">
    <source>
        <dbReference type="EnsemblMetazoa" id="GPPI032249-PA"/>
    </source>
</evidence>
<evidence type="ECO:0000256" key="7">
    <source>
        <dbReference type="HAMAP-Rule" id="MF_03147"/>
    </source>
</evidence>
<dbReference type="SUPFAM" id="SSF55931">
    <property type="entry name" value="Glutamine synthetase/guanido kinase"/>
    <property type="match status" value="1"/>
</dbReference>
<dbReference type="Proteomes" id="UP000092460">
    <property type="component" value="Unassembled WGS sequence"/>
</dbReference>
<dbReference type="EMBL" id="JXJN01015472">
    <property type="status" value="NOT_ANNOTATED_CDS"/>
    <property type="molecule type" value="Genomic_DNA"/>
</dbReference>
<dbReference type="Pfam" id="PF02934">
    <property type="entry name" value="GatB_N"/>
    <property type="match status" value="1"/>
</dbReference>
<dbReference type="InterPro" id="IPR014746">
    <property type="entry name" value="Gln_synth/guanido_kin_cat_dom"/>
</dbReference>
<keyword evidence="3 7" id="KW-0547">Nucleotide-binding</keyword>
<dbReference type="EnsemblMetazoa" id="GPPI032249-RA">
    <property type="protein sequence ID" value="GPPI032249-PA"/>
    <property type="gene ID" value="GPPI032249"/>
</dbReference>
<dbReference type="GO" id="GO:0032543">
    <property type="term" value="P:mitochondrial translation"/>
    <property type="evidence" value="ECO:0007669"/>
    <property type="project" value="UniProtKB-UniRule"/>
</dbReference>
<dbReference type="Pfam" id="PF02637">
    <property type="entry name" value="GatB_Yqey"/>
    <property type="match status" value="1"/>
</dbReference>
<keyword evidence="7" id="KW-0496">Mitochondrion</keyword>
<dbReference type="SUPFAM" id="SSF89095">
    <property type="entry name" value="GatB/YqeY motif"/>
    <property type="match status" value="1"/>
</dbReference>
<dbReference type="Gene3D" id="1.10.10.410">
    <property type="match status" value="1"/>
</dbReference>
<evidence type="ECO:0000256" key="5">
    <source>
        <dbReference type="ARBA" id="ARBA00022917"/>
    </source>
</evidence>
<dbReference type="GO" id="GO:0005524">
    <property type="term" value="F:ATP binding"/>
    <property type="evidence" value="ECO:0007669"/>
    <property type="project" value="UniProtKB-KW"/>
</dbReference>
<keyword evidence="2 7" id="KW-0436">Ligase</keyword>
<dbReference type="InterPro" id="IPR003789">
    <property type="entry name" value="Asn/Gln_tRNA_amidoTrase-B-like"/>
</dbReference>
<dbReference type="STRING" id="67801.A0A1B0BJM7"/>
<reference evidence="9" key="2">
    <citation type="submission" date="2020-05" db="UniProtKB">
        <authorList>
            <consortium name="EnsemblMetazoa"/>
        </authorList>
    </citation>
    <scope>IDENTIFICATION</scope>
    <source>
        <strain evidence="9">IAEA</strain>
    </source>
</reference>
<reference evidence="10" key="1">
    <citation type="submission" date="2015-01" db="EMBL/GenBank/DDBJ databases">
        <authorList>
            <person name="Aksoy S."/>
            <person name="Warren W."/>
            <person name="Wilson R.K."/>
        </authorList>
    </citation>
    <scope>NUCLEOTIDE SEQUENCE [LARGE SCALE GENOMIC DNA]</scope>
    <source>
        <strain evidence="10">IAEA</strain>
    </source>
</reference>
<protein>
    <recommendedName>
        <fullName evidence="7">Glutamyl-tRNA(Gln) amidotransferase subunit B, mitochondrial</fullName>
        <shortName evidence="7">Glu-AdT subunit B</shortName>
        <ecNumber evidence="7">6.3.5.-</ecNumber>
    </recommendedName>
</protein>
<dbReference type="GO" id="GO:0050567">
    <property type="term" value="F:glutaminyl-tRNA synthase (glutamine-hydrolyzing) activity"/>
    <property type="evidence" value="ECO:0007669"/>
    <property type="project" value="UniProtKB-UniRule"/>
</dbReference>
<dbReference type="NCBIfam" id="TIGR00133">
    <property type="entry name" value="gatB"/>
    <property type="match status" value="1"/>
</dbReference>
<proteinExistence type="inferred from homology"/>
<comment type="similarity">
    <text evidence="1 7">Belongs to the GatB/GatE family. GatB subfamily.</text>
</comment>
<accession>A0A1B0BJM7</accession>
<evidence type="ECO:0000313" key="10">
    <source>
        <dbReference type="Proteomes" id="UP000092460"/>
    </source>
</evidence>
<comment type="subcellular location">
    <subcellularLocation>
        <location evidence="7">Mitochondrion</location>
    </subcellularLocation>
</comment>
<dbReference type="InterPro" id="IPR017959">
    <property type="entry name" value="Asn/Gln-tRNA_amidoTrfase_suB/E"/>
</dbReference>
<keyword evidence="5 7" id="KW-0648">Protein biosynthesis</keyword>
<dbReference type="GO" id="GO:0005739">
    <property type="term" value="C:mitochondrion"/>
    <property type="evidence" value="ECO:0007669"/>
    <property type="project" value="UniProtKB-SubCell"/>
</dbReference>
<dbReference type="HAMAP" id="MF_00121">
    <property type="entry name" value="GatB"/>
    <property type="match status" value="1"/>
</dbReference>
<dbReference type="PANTHER" id="PTHR11659:SF0">
    <property type="entry name" value="GLUTAMYL-TRNA(GLN) AMIDOTRANSFERASE SUBUNIT B, MITOCHONDRIAL"/>
    <property type="match status" value="1"/>
</dbReference>
<dbReference type="GO" id="GO:0070681">
    <property type="term" value="P:glutaminyl-tRNAGln biosynthesis via transamidation"/>
    <property type="evidence" value="ECO:0007669"/>
    <property type="project" value="UniProtKB-UniRule"/>
</dbReference>
<evidence type="ECO:0000256" key="3">
    <source>
        <dbReference type="ARBA" id="ARBA00022741"/>
    </source>
</evidence>
<dbReference type="InterPro" id="IPR018027">
    <property type="entry name" value="Asn/Gln_amidotransferase"/>
</dbReference>
<dbReference type="PANTHER" id="PTHR11659">
    <property type="entry name" value="GLUTAMYL-TRNA GLN AMIDOTRANSFERASE SUBUNIT B MITOCHONDRIAL AND PROKARYOTIC PET112-RELATED"/>
    <property type="match status" value="1"/>
</dbReference>
<dbReference type="GO" id="GO:0030956">
    <property type="term" value="C:glutamyl-tRNA(Gln) amidotransferase complex"/>
    <property type="evidence" value="ECO:0007669"/>
    <property type="project" value="UniProtKB-UniRule"/>
</dbReference>
<dbReference type="EC" id="6.3.5.-" evidence="7"/>
<keyword evidence="4 7" id="KW-0067">ATP-binding</keyword>
<evidence type="ECO:0000256" key="6">
    <source>
        <dbReference type="ARBA" id="ARBA00047913"/>
    </source>
</evidence>
<dbReference type="SMART" id="SM00845">
    <property type="entry name" value="GatB_Yqey"/>
    <property type="match status" value="1"/>
</dbReference>
<organism evidence="9 10">
    <name type="scientific">Glossina palpalis gambiensis</name>
    <dbReference type="NCBI Taxonomy" id="67801"/>
    <lineage>
        <taxon>Eukaryota</taxon>
        <taxon>Metazoa</taxon>
        <taxon>Ecdysozoa</taxon>
        <taxon>Arthropoda</taxon>
        <taxon>Hexapoda</taxon>
        <taxon>Insecta</taxon>
        <taxon>Pterygota</taxon>
        <taxon>Neoptera</taxon>
        <taxon>Endopterygota</taxon>
        <taxon>Diptera</taxon>
        <taxon>Brachycera</taxon>
        <taxon>Muscomorpha</taxon>
        <taxon>Hippoboscoidea</taxon>
        <taxon>Glossinidae</taxon>
        <taxon>Glossina</taxon>
    </lineage>
</organism>